<dbReference type="OrthoDB" id="409586at2759"/>
<reference evidence="1" key="1">
    <citation type="submission" date="2022-10" db="EMBL/GenBank/DDBJ databases">
        <authorList>
            <person name="Chen Y."/>
            <person name="Dougan E. K."/>
            <person name="Chan C."/>
            <person name="Rhodes N."/>
            <person name="Thang M."/>
        </authorList>
    </citation>
    <scope>NUCLEOTIDE SEQUENCE</scope>
</reference>
<dbReference type="EMBL" id="CAMXCT010001001">
    <property type="protein sequence ID" value="CAI3985545.1"/>
    <property type="molecule type" value="Genomic_DNA"/>
</dbReference>
<dbReference type="EMBL" id="CAMXCT020001001">
    <property type="protein sequence ID" value="CAL1138920.1"/>
    <property type="molecule type" value="Genomic_DNA"/>
</dbReference>
<keyword evidence="3" id="KW-1185">Reference proteome</keyword>
<dbReference type="EMBL" id="CAMXCT030001001">
    <property type="protein sequence ID" value="CAL4772857.1"/>
    <property type="molecule type" value="Genomic_DNA"/>
</dbReference>
<evidence type="ECO:0000313" key="2">
    <source>
        <dbReference type="EMBL" id="CAL1138920.1"/>
    </source>
</evidence>
<evidence type="ECO:0000313" key="1">
    <source>
        <dbReference type="EMBL" id="CAI3985545.1"/>
    </source>
</evidence>
<comment type="caution">
    <text evidence="1">The sequence shown here is derived from an EMBL/GenBank/DDBJ whole genome shotgun (WGS) entry which is preliminary data.</text>
</comment>
<dbReference type="AlphaFoldDB" id="A0A9P1C5N0"/>
<gene>
    <name evidence="1" type="ORF">C1SCF055_LOCUS12984</name>
</gene>
<protein>
    <submittedName>
        <fullName evidence="1">Uncharacterized protein</fullName>
    </submittedName>
</protein>
<organism evidence="1">
    <name type="scientific">Cladocopium goreaui</name>
    <dbReference type="NCBI Taxonomy" id="2562237"/>
    <lineage>
        <taxon>Eukaryota</taxon>
        <taxon>Sar</taxon>
        <taxon>Alveolata</taxon>
        <taxon>Dinophyceae</taxon>
        <taxon>Suessiales</taxon>
        <taxon>Symbiodiniaceae</taxon>
        <taxon>Cladocopium</taxon>
    </lineage>
</organism>
<proteinExistence type="predicted"/>
<dbReference type="Proteomes" id="UP001152797">
    <property type="component" value="Unassembled WGS sequence"/>
</dbReference>
<reference evidence="2" key="2">
    <citation type="submission" date="2024-04" db="EMBL/GenBank/DDBJ databases">
        <authorList>
            <person name="Chen Y."/>
            <person name="Shah S."/>
            <person name="Dougan E. K."/>
            <person name="Thang M."/>
            <person name="Chan C."/>
        </authorList>
    </citation>
    <scope>NUCLEOTIDE SEQUENCE [LARGE SCALE GENOMIC DNA]</scope>
</reference>
<accession>A0A9P1C5N0</accession>
<evidence type="ECO:0000313" key="3">
    <source>
        <dbReference type="Proteomes" id="UP001152797"/>
    </source>
</evidence>
<sequence>MAMFTLLSIFATFACLLLFCLLRRARRKKREDDDWTGELHLGEEVEELPEHVLKSFTFWAGGLAGVASAAATHQLDVAKTLRHVGKPLPEHFSDYFVGMAMGSFAQGFRFAITLILNMTLQMLG</sequence>
<name>A0A9P1C5N0_9DINO</name>